<keyword evidence="4" id="KW-0659">Purine metabolism</keyword>
<dbReference type="GO" id="GO:0006144">
    <property type="term" value="P:purine nucleobase metabolic process"/>
    <property type="evidence" value="ECO:0007669"/>
    <property type="project" value="UniProtKB-KW"/>
</dbReference>
<dbReference type="PANTHER" id="PTHR43466:SF1">
    <property type="entry name" value="2-OXO-4-HYDROXY-4-CARBOXY-5-UREIDOIMIDAZOLINE DECARBOXYLASE-RELATED"/>
    <property type="match status" value="1"/>
</dbReference>
<keyword evidence="5" id="KW-0210">Decarboxylase</keyword>
<gene>
    <name evidence="8" type="ORF">D9V32_02290</name>
</gene>
<dbReference type="RefSeq" id="WP_121647289.1">
    <property type="nucleotide sequence ID" value="NZ_RCUX01000002.1"/>
</dbReference>
<dbReference type="Proteomes" id="UP000272503">
    <property type="component" value="Unassembled WGS sequence"/>
</dbReference>
<name>A0A3L7ABF8_9MICO</name>
<dbReference type="EMBL" id="RCUX01000002">
    <property type="protein sequence ID" value="RLP77304.1"/>
    <property type="molecule type" value="Genomic_DNA"/>
</dbReference>
<proteinExistence type="predicted"/>
<keyword evidence="9" id="KW-1185">Reference proteome</keyword>
<protein>
    <recommendedName>
        <fullName evidence="3">2-oxo-4-hydroxy-4-carboxy-5-ureidoimidazoline decarboxylase</fullName>
        <ecNumber evidence="3">4.1.1.97</ecNumber>
    </recommendedName>
</protein>
<dbReference type="SUPFAM" id="SSF158694">
    <property type="entry name" value="UraD-Like"/>
    <property type="match status" value="1"/>
</dbReference>
<keyword evidence="6" id="KW-0456">Lyase</keyword>
<reference evidence="8 9" key="1">
    <citation type="submission" date="2018-10" db="EMBL/GenBank/DDBJ databases">
        <authorList>
            <person name="Li J."/>
        </authorList>
    </citation>
    <scope>NUCLEOTIDE SEQUENCE [LARGE SCALE GENOMIC DNA]</scope>
    <source>
        <strain evidence="8 9">IF 016277</strain>
    </source>
</reference>
<dbReference type="GO" id="GO:0051997">
    <property type="term" value="F:2-oxo-4-hydroxy-4-carboxy-5-ureidoimidazoline decarboxylase activity"/>
    <property type="evidence" value="ECO:0007669"/>
    <property type="project" value="UniProtKB-EC"/>
</dbReference>
<dbReference type="InterPro" id="IPR018020">
    <property type="entry name" value="OHCU_decarboxylase"/>
</dbReference>
<comment type="catalytic activity">
    <reaction evidence="1">
        <text>5-hydroxy-2-oxo-4-ureido-2,5-dihydro-1H-imidazole-5-carboxylate + H(+) = (S)-allantoin + CO2</text>
        <dbReference type="Rhea" id="RHEA:26301"/>
        <dbReference type="ChEBI" id="CHEBI:15378"/>
        <dbReference type="ChEBI" id="CHEBI:15678"/>
        <dbReference type="ChEBI" id="CHEBI:16526"/>
        <dbReference type="ChEBI" id="CHEBI:58639"/>
        <dbReference type="EC" id="4.1.1.97"/>
    </reaction>
</comment>
<dbReference type="InterPro" id="IPR036778">
    <property type="entry name" value="OHCU_decarboxylase_sf"/>
</dbReference>
<dbReference type="EC" id="4.1.1.97" evidence="3"/>
<organism evidence="8 9">
    <name type="scientific">Mycetocola tolaasinivorans</name>
    <dbReference type="NCBI Taxonomy" id="76635"/>
    <lineage>
        <taxon>Bacteria</taxon>
        <taxon>Bacillati</taxon>
        <taxon>Actinomycetota</taxon>
        <taxon>Actinomycetes</taxon>
        <taxon>Micrococcales</taxon>
        <taxon>Microbacteriaceae</taxon>
        <taxon>Mycetocola</taxon>
    </lineage>
</organism>
<evidence type="ECO:0000256" key="4">
    <source>
        <dbReference type="ARBA" id="ARBA00022631"/>
    </source>
</evidence>
<evidence type="ECO:0000259" key="7">
    <source>
        <dbReference type="Pfam" id="PF09349"/>
    </source>
</evidence>
<evidence type="ECO:0000256" key="1">
    <source>
        <dbReference type="ARBA" id="ARBA00001163"/>
    </source>
</evidence>
<dbReference type="Pfam" id="PF09349">
    <property type="entry name" value="OHCU_decarbox"/>
    <property type="match status" value="1"/>
</dbReference>
<dbReference type="PANTHER" id="PTHR43466">
    <property type="entry name" value="2-OXO-4-HYDROXY-4-CARBOXY-5-UREIDOIMIDAZOLINE DECARBOXYLASE-RELATED"/>
    <property type="match status" value="1"/>
</dbReference>
<sequence length="161" mass="17393">MTADNAGFPDLGNSLNTALGVPAWTERIVAAGPYADADAVCGAVWATMHTVGEAELAEALSHHPRIGASVTGSDSRSNLSRSEQFGVHASAERALIRAGNIEYERVFGRIFLVRAAERTPAEILAELNRRLLLDDAAEHREVLHALADIGTRRLRVLLAEW</sequence>
<evidence type="ECO:0000256" key="2">
    <source>
        <dbReference type="ARBA" id="ARBA00004754"/>
    </source>
</evidence>
<dbReference type="AlphaFoldDB" id="A0A3L7ABF8"/>
<comment type="caution">
    <text evidence="8">The sequence shown here is derived from an EMBL/GenBank/DDBJ whole genome shotgun (WGS) entry which is preliminary data.</text>
</comment>
<dbReference type="OrthoDB" id="5243781at2"/>
<comment type="pathway">
    <text evidence="2">Purine metabolism; urate degradation; (S)-allantoin from urate: step 3/3.</text>
</comment>
<feature type="domain" description="Oxo-4-hydroxy-4-carboxy-5-ureidoimidazoline decarboxylase" evidence="7">
    <location>
        <begin position="14"/>
        <end position="155"/>
    </location>
</feature>
<dbReference type="GO" id="GO:0019628">
    <property type="term" value="P:urate catabolic process"/>
    <property type="evidence" value="ECO:0007669"/>
    <property type="project" value="TreeGrafter"/>
</dbReference>
<evidence type="ECO:0000313" key="8">
    <source>
        <dbReference type="EMBL" id="RLP77304.1"/>
    </source>
</evidence>
<evidence type="ECO:0000256" key="3">
    <source>
        <dbReference type="ARBA" id="ARBA00012257"/>
    </source>
</evidence>
<evidence type="ECO:0000313" key="9">
    <source>
        <dbReference type="Proteomes" id="UP000272503"/>
    </source>
</evidence>
<evidence type="ECO:0000256" key="5">
    <source>
        <dbReference type="ARBA" id="ARBA00022793"/>
    </source>
</evidence>
<accession>A0A3L7ABF8</accession>
<evidence type="ECO:0000256" key="6">
    <source>
        <dbReference type="ARBA" id="ARBA00023239"/>
    </source>
</evidence>
<dbReference type="Gene3D" id="1.10.3330.10">
    <property type="entry name" value="Oxo-4-hydroxy-4-carboxy-5-ureidoimidazoline decarboxylase"/>
    <property type="match status" value="1"/>
</dbReference>